<dbReference type="OrthoDB" id="5362653at2"/>
<name>A0A1X9SSF3_9BACT</name>
<dbReference type="Proteomes" id="UP000194309">
    <property type="component" value="Chromosome"/>
</dbReference>
<accession>A0A1X9SSF3</accession>
<dbReference type="KEGG" id="cdev:CIGN_0900"/>
<keyword evidence="2" id="KW-1185">Reference proteome</keyword>
<dbReference type="EMBL" id="CP018788">
    <property type="protein sequence ID" value="ARQ99187.1"/>
    <property type="molecule type" value="Genomic_DNA"/>
</dbReference>
<dbReference type="AlphaFoldDB" id="A0A1X9SSF3"/>
<sequence>MRILHLLLPCLLSLGSYAQKNSEPTGLNIPLSTYSIDVDFMGVDEHNQKDIMLGYNDILHDVKIDSNSDNLKLIISGKESINRVKFDEISNKIASYLKNYRGGNKIAIEYHLDSKLLFAGIF</sequence>
<dbReference type="STRING" id="1660064.CIGN_0900"/>
<gene>
    <name evidence="1" type="ORF">CIGN_0900</name>
</gene>
<organism evidence="1 2">
    <name type="scientific">Campylobacter devanensis</name>
    <dbReference type="NCBI Taxonomy" id="3161138"/>
    <lineage>
        <taxon>Bacteria</taxon>
        <taxon>Pseudomonadati</taxon>
        <taxon>Campylobacterota</taxon>
        <taxon>Epsilonproteobacteria</taxon>
        <taxon>Campylobacterales</taxon>
        <taxon>Campylobacteraceae</taxon>
        <taxon>Campylobacter</taxon>
    </lineage>
</organism>
<proteinExistence type="predicted"/>
<accession>A0A381DA44</accession>
<evidence type="ECO:0000313" key="1">
    <source>
        <dbReference type="EMBL" id="ARQ99187.1"/>
    </source>
</evidence>
<protein>
    <submittedName>
        <fullName evidence="1">Uncharacterized protein</fullName>
    </submittedName>
</protein>
<reference evidence="1 2" key="1">
    <citation type="journal article" date="2017" name="Genome Biol. Evol.">
        <title>Comparative Genomic Analysis Identifies a Campylobacter Clade Deficient in Selenium Metabolism.</title>
        <authorList>
            <person name="Miller W.G."/>
            <person name="Yee E."/>
            <person name="Lopes B.S."/>
            <person name="Chapman M.H."/>
            <person name="Huynh S."/>
            <person name="Bono J.L."/>
            <person name="Parker C.T."/>
            <person name="Strachan N.J.C."/>
            <person name="Forbes K.J."/>
        </authorList>
    </citation>
    <scope>NUCLEOTIDE SEQUENCE [LARGE SCALE GENOMIC DNA]</scope>
    <source>
        <strain evidence="1 2">NCTC 13003</strain>
    </source>
</reference>
<evidence type="ECO:0000313" key="2">
    <source>
        <dbReference type="Proteomes" id="UP000194309"/>
    </source>
</evidence>